<gene>
    <name evidence="1" type="ORF">WM40_22150</name>
</gene>
<name>A0A0F5JUX1_9BURK</name>
<dbReference type="EMBL" id="LAQU01000036">
    <property type="protein sequence ID" value="KKB61636.1"/>
    <property type="molecule type" value="Genomic_DNA"/>
</dbReference>
<evidence type="ECO:0000313" key="2">
    <source>
        <dbReference type="Proteomes" id="UP000033618"/>
    </source>
</evidence>
<evidence type="ECO:0000313" key="1">
    <source>
        <dbReference type="EMBL" id="KKB61636.1"/>
    </source>
</evidence>
<sequence length="78" mass="8404">MPAGFGLCGVVCGVVLAGTVTTRVEATHQRNARTVCAPSRKARGWRQVEAHGKSVTRRLTTRAAAHFRMDGTAVRSIR</sequence>
<dbReference type="AlphaFoldDB" id="A0A0F5JUX1"/>
<dbReference type="Proteomes" id="UP000033618">
    <property type="component" value="Unassembled WGS sequence"/>
</dbReference>
<proteinExistence type="predicted"/>
<comment type="caution">
    <text evidence="1">The sequence shown here is derived from an EMBL/GenBank/DDBJ whole genome shotgun (WGS) entry which is preliminary data.</text>
</comment>
<reference evidence="1 2" key="1">
    <citation type="submission" date="2015-03" db="EMBL/GenBank/DDBJ databases">
        <title>Draft Genome Sequence of Burkholderia andropogonis type strain ICMP2807, isolated from Sorghum bicolor.</title>
        <authorList>
            <person name="Lopes-Santos L."/>
            <person name="Castro D.B."/>
            <person name="Ottoboni L.M."/>
            <person name="Park D."/>
            <person name="Weirc B.S."/>
            <person name="Destefano S.A."/>
        </authorList>
    </citation>
    <scope>NUCLEOTIDE SEQUENCE [LARGE SCALE GENOMIC DNA]</scope>
    <source>
        <strain evidence="1 2">ICMP2807</strain>
    </source>
</reference>
<accession>A0A0F5JUX1</accession>
<organism evidence="1 2">
    <name type="scientific">Robbsia andropogonis</name>
    <dbReference type="NCBI Taxonomy" id="28092"/>
    <lineage>
        <taxon>Bacteria</taxon>
        <taxon>Pseudomonadati</taxon>
        <taxon>Pseudomonadota</taxon>
        <taxon>Betaproteobacteria</taxon>
        <taxon>Burkholderiales</taxon>
        <taxon>Burkholderiaceae</taxon>
        <taxon>Robbsia</taxon>
    </lineage>
</organism>
<keyword evidence="2" id="KW-1185">Reference proteome</keyword>
<dbReference type="STRING" id="28092.WM40_22150"/>
<protein>
    <submittedName>
        <fullName evidence="1">Uncharacterized protein</fullName>
    </submittedName>
</protein>